<dbReference type="PaxDb" id="55529-EKX31688"/>
<proteinExistence type="inferred from homology"/>
<dbReference type="GO" id="GO:0030127">
    <property type="term" value="C:COPII vesicle coat"/>
    <property type="evidence" value="ECO:0007669"/>
    <property type="project" value="InterPro"/>
</dbReference>
<evidence type="ECO:0000313" key="9">
    <source>
        <dbReference type="EnsemblProtists" id="EKX31688"/>
    </source>
</evidence>
<dbReference type="HOGENOM" id="CLU_406261_0_0_1"/>
<evidence type="ECO:0000256" key="1">
    <source>
        <dbReference type="ARBA" id="ARBA00004394"/>
    </source>
</evidence>
<dbReference type="InterPro" id="IPR036174">
    <property type="entry name" value="Znf_Sec23_Sec24_sf"/>
</dbReference>
<dbReference type="InterPro" id="IPR012990">
    <property type="entry name" value="Beta-sandwich_Sec23_24"/>
</dbReference>
<dbReference type="GO" id="GO:0000139">
    <property type="term" value="C:Golgi membrane"/>
    <property type="evidence" value="ECO:0007669"/>
    <property type="project" value="UniProtKB-SubCell"/>
</dbReference>
<dbReference type="Pfam" id="PF04810">
    <property type="entry name" value="zf-Sec23_Sec24"/>
    <property type="match status" value="1"/>
</dbReference>
<dbReference type="PANTHER" id="PTHR13803:SF39">
    <property type="entry name" value="SECRETORY 24AB, ISOFORM A"/>
    <property type="match status" value="1"/>
</dbReference>
<evidence type="ECO:0000313" key="10">
    <source>
        <dbReference type="Proteomes" id="UP000011087"/>
    </source>
</evidence>
<dbReference type="InterPro" id="IPR050550">
    <property type="entry name" value="SEC23_SEC24_subfamily"/>
</dbReference>
<reference evidence="8 10" key="1">
    <citation type="journal article" date="2012" name="Nature">
        <title>Algal genomes reveal evolutionary mosaicism and the fate of nucleomorphs.</title>
        <authorList>
            <consortium name="DOE Joint Genome Institute"/>
            <person name="Curtis B.A."/>
            <person name="Tanifuji G."/>
            <person name="Burki F."/>
            <person name="Gruber A."/>
            <person name="Irimia M."/>
            <person name="Maruyama S."/>
            <person name="Arias M.C."/>
            <person name="Ball S.G."/>
            <person name="Gile G.H."/>
            <person name="Hirakawa Y."/>
            <person name="Hopkins J.F."/>
            <person name="Kuo A."/>
            <person name="Rensing S.A."/>
            <person name="Schmutz J."/>
            <person name="Symeonidi A."/>
            <person name="Elias M."/>
            <person name="Eveleigh R.J."/>
            <person name="Herman E.K."/>
            <person name="Klute M.J."/>
            <person name="Nakayama T."/>
            <person name="Obornik M."/>
            <person name="Reyes-Prieto A."/>
            <person name="Armbrust E.V."/>
            <person name="Aves S.J."/>
            <person name="Beiko R.G."/>
            <person name="Coutinho P."/>
            <person name="Dacks J.B."/>
            <person name="Durnford D.G."/>
            <person name="Fast N.M."/>
            <person name="Green B.R."/>
            <person name="Grisdale C.J."/>
            <person name="Hempel F."/>
            <person name="Henrissat B."/>
            <person name="Hoppner M.P."/>
            <person name="Ishida K."/>
            <person name="Kim E."/>
            <person name="Koreny L."/>
            <person name="Kroth P.G."/>
            <person name="Liu Y."/>
            <person name="Malik S.B."/>
            <person name="Maier U.G."/>
            <person name="McRose D."/>
            <person name="Mock T."/>
            <person name="Neilson J.A."/>
            <person name="Onodera N.T."/>
            <person name="Poole A.M."/>
            <person name="Pritham E.J."/>
            <person name="Richards T.A."/>
            <person name="Rocap G."/>
            <person name="Roy S.W."/>
            <person name="Sarai C."/>
            <person name="Schaack S."/>
            <person name="Shirato S."/>
            <person name="Slamovits C.H."/>
            <person name="Spencer D.F."/>
            <person name="Suzuki S."/>
            <person name="Worden A.Z."/>
            <person name="Zauner S."/>
            <person name="Barry K."/>
            <person name="Bell C."/>
            <person name="Bharti A.K."/>
            <person name="Crow J.A."/>
            <person name="Grimwood J."/>
            <person name="Kramer R."/>
            <person name="Lindquist E."/>
            <person name="Lucas S."/>
            <person name="Salamov A."/>
            <person name="McFadden G.I."/>
            <person name="Lane C.E."/>
            <person name="Keeling P.J."/>
            <person name="Gray M.W."/>
            <person name="Grigoriev I.V."/>
            <person name="Archibald J.M."/>
        </authorList>
    </citation>
    <scope>NUCLEOTIDE SEQUENCE</scope>
    <source>
        <strain evidence="8 10">CCMP2712</strain>
    </source>
</reference>
<dbReference type="Gene3D" id="2.30.30.380">
    <property type="entry name" value="Zn-finger domain of Sec23/24"/>
    <property type="match status" value="1"/>
</dbReference>
<reference evidence="10" key="2">
    <citation type="submission" date="2012-11" db="EMBL/GenBank/DDBJ databases">
        <authorList>
            <person name="Kuo A."/>
            <person name="Curtis B.A."/>
            <person name="Tanifuji G."/>
            <person name="Burki F."/>
            <person name="Gruber A."/>
            <person name="Irimia M."/>
            <person name="Maruyama S."/>
            <person name="Arias M.C."/>
            <person name="Ball S.G."/>
            <person name="Gile G.H."/>
            <person name="Hirakawa Y."/>
            <person name="Hopkins J.F."/>
            <person name="Rensing S.A."/>
            <person name="Schmutz J."/>
            <person name="Symeonidi A."/>
            <person name="Elias M."/>
            <person name="Eveleigh R.J."/>
            <person name="Herman E.K."/>
            <person name="Klute M.J."/>
            <person name="Nakayama T."/>
            <person name="Obornik M."/>
            <person name="Reyes-Prieto A."/>
            <person name="Armbrust E.V."/>
            <person name="Aves S.J."/>
            <person name="Beiko R.G."/>
            <person name="Coutinho P."/>
            <person name="Dacks J.B."/>
            <person name="Durnford D.G."/>
            <person name="Fast N.M."/>
            <person name="Green B.R."/>
            <person name="Grisdale C."/>
            <person name="Hempe F."/>
            <person name="Henrissat B."/>
            <person name="Hoppner M.P."/>
            <person name="Ishida K.-I."/>
            <person name="Kim E."/>
            <person name="Koreny L."/>
            <person name="Kroth P.G."/>
            <person name="Liu Y."/>
            <person name="Malik S.-B."/>
            <person name="Maier U.G."/>
            <person name="McRose D."/>
            <person name="Mock T."/>
            <person name="Neilson J.A."/>
            <person name="Onodera N.T."/>
            <person name="Poole A.M."/>
            <person name="Pritham E.J."/>
            <person name="Richards T.A."/>
            <person name="Rocap G."/>
            <person name="Roy S.W."/>
            <person name="Sarai C."/>
            <person name="Schaack S."/>
            <person name="Shirato S."/>
            <person name="Slamovits C.H."/>
            <person name="Spencer D.F."/>
            <person name="Suzuki S."/>
            <person name="Worden A.Z."/>
            <person name="Zauner S."/>
            <person name="Barry K."/>
            <person name="Bell C."/>
            <person name="Bharti A.K."/>
            <person name="Crow J.A."/>
            <person name="Grimwood J."/>
            <person name="Kramer R."/>
            <person name="Lindquist E."/>
            <person name="Lucas S."/>
            <person name="Salamov A."/>
            <person name="McFadden G.I."/>
            <person name="Lane C.E."/>
            <person name="Keeling P.J."/>
            <person name="Gray M.W."/>
            <person name="Grigoriev I.V."/>
            <person name="Archibald J.M."/>
        </authorList>
    </citation>
    <scope>NUCLEOTIDE SEQUENCE</scope>
    <source>
        <strain evidence="10">CCMP2712</strain>
    </source>
</reference>
<sequence length="677" mass="74886">MYNPMTTGSSRQYPQPMPGPSPAQGTGHPPQQQQFPPQQQQQQQFPPQAGWVPWRTTRRVWSSTLGSSRVPSDAGGKSRPSFRRSMAPPPTGSMAPPPTGSMAPPPTGSMAPPPTGSMAPPPTGGMPPPMGEVWLLLLWEVWLLLWEVWLLLREVWLLLREGKHAPTYWRLSYRRLSWQQCCPSRASQTQKEARGTAKGTELSRTRVLRLLKEERGTLSQCPQEGCPVESHQEEQQARALPQHSHRCSSSTQRPSLRRKQGRPAGAPTEQMAGMSIGGRGPAQAFNLGEIPQCPQDGVRTAQSYIEDQVGQSNPRYMQCSVGAIPASQAVAQKFSLPMAVTIHPLNDPPVAPGYSAVPVSYAQVLKYINPFVTWLDAGRRWRCNVCGLLNDVPADYYCSLDSSGKRRDHAERPELNFGSVEYVAPADYMVRPPQPPTYVFCIDVSARSVQSGLLTEVANTILANLDKLPGGSRTQIGFVTFDSSFHFYCLKSSLQEPQMLCVADLDDPFLPLPSELLVNLVDSREQVESLLRKLPSMFSATVNPDSAFYPALQPTVRPREDTSLLGSEHEAKILNPANDSFSCDLMHEEQNLTCSHVCIQSALLYTTSDGERRIRVHNLNVPVTQNFVDLYSTIDVPTTMNSLLKSAVEQAQNTKLIDARSKIQSACVQSLRAHRLM</sequence>
<evidence type="ECO:0000256" key="2">
    <source>
        <dbReference type="ARBA" id="ARBA00008334"/>
    </source>
</evidence>
<dbReference type="PANTHER" id="PTHR13803">
    <property type="entry name" value="SEC24-RELATED PROTEIN"/>
    <property type="match status" value="1"/>
</dbReference>
<dbReference type="SUPFAM" id="SSF53300">
    <property type="entry name" value="vWA-like"/>
    <property type="match status" value="1"/>
</dbReference>
<evidence type="ECO:0000313" key="8">
    <source>
        <dbReference type="EMBL" id="EKX31688.1"/>
    </source>
</evidence>
<dbReference type="GO" id="GO:0008270">
    <property type="term" value="F:zinc ion binding"/>
    <property type="evidence" value="ECO:0007669"/>
    <property type="project" value="InterPro"/>
</dbReference>
<dbReference type="Gene3D" id="3.40.50.410">
    <property type="entry name" value="von Willebrand factor, type A domain"/>
    <property type="match status" value="1"/>
</dbReference>
<gene>
    <name evidence="8" type="primary">SEC24A</name>
    <name evidence="8" type="ORF">GUITHDRAFT_175515</name>
</gene>
<dbReference type="Pfam" id="PF04811">
    <property type="entry name" value="Sec23_trunk"/>
    <property type="match status" value="1"/>
</dbReference>
<dbReference type="EMBL" id="JH993248">
    <property type="protein sequence ID" value="EKX31688.1"/>
    <property type="molecule type" value="Genomic_DNA"/>
</dbReference>
<evidence type="ECO:0000259" key="7">
    <source>
        <dbReference type="Pfam" id="PF08033"/>
    </source>
</evidence>
<dbReference type="GO" id="GO:0090110">
    <property type="term" value="P:COPII-coated vesicle cargo loading"/>
    <property type="evidence" value="ECO:0007669"/>
    <property type="project" value="TreeGrafter"/>
</dbReference>
<evidence type="ECO:0000259" key="5">
    <source>
        <dbReference type="Pfam" id="PF04810"/>
    </source>
</evidence>
<dbReference type="InterPro" id="IPR036465">
    <property type="entry name" value="vWFA_dom_sf"/>
</dbReference>
<dbReference type="KEGG" id="gtt:GUITHDRAFT_175515"/>
<feature type="domain" description="Sec23/Sec24 trunk" evidence="6">
    <location>
        <begin position="433"/>
        <end position="554"/>
    </location>
</feature>
<dbReference type="EnsemblProtists" id="EKX31688">
    <property type="protein sequence ID" value="EKX31688"/>
    <property type="gene ID" value="GUITHDRAFT_175515"/>
</dbReference>
<dbReference type="RefSeq" id="XP_005818668.1">
    <property type="nucleotide sequence ID" value="XM_005818611.1"/>
</dbReference>
<feature type="compositionally biased region" description="Low complexity" evidence="4">
    <location>
        <begin position="29"/>
        <end position="48"/>
    </location>
</feature>
<dbReference type="SUPFAM" id="SSF82919">
    <property type="entry name" value="Zn-finger domain of Sec23/24"/>
    <property type="match status" value="1"/>
</dbReference>
<dbReference type="SUPFAM" id="SSF81995">
    <property type="entry name" value="beta-sandwich domain of Sec23/24"/>
    <property type="match status" value="1"/>
</dbReference>
<feature type="compositionally biased region" description="Pro residues" evidence="4">
    <location>
        <begin position="87"/>
        <end position="125"/>
    </location>
</feature>
<accession>L1I5Z2</accession>
<feature type="region of interest" description="Disordered" evidence="4">
    <location>
        <begin position="220"/>
        <end position="270"/>
    </location>
</feature>
<keyword evidence="10" id="KW-1185">Reference proteome</keyword>
<keyword evidence="3" id="KW-0333">Golgi apparatus</keyword>
<reference evidence="9" key="3">
    <citation type="submission" date="2016-03" db="UniProtKB">
        <authorList>
            <consortium name="EnsemblProtists"/>
        </authorList>
    </citation>
    <scope>IDENTIFICATION</scope>
</reference>
<dbReference type="OrthoDB" id="49016at2759"/>
<dbReference type="STRING" id="905079.L1I5Z2"/>
<dbReference type="InterPro" id="IPR006896">
    <property type="entry name" value="Sec23/24_trunk_dom"/>
</dbReference>
<protein>
    <submittedName>
        <fullName evidence="8">Secretory protein Sec24A</fullName>
    </submittedName>
</protein>
<dbReference type="GO" id="GO:0000149">
    <property type="term" value="F:SNARE binding"/>
    <property type="evidence" value="ECO:0007669"/>
    <property type="project" value="TreeGrafter"/>
</dbReference>
<feature type="domain" description="Zinc finger Sec23/Sec24-type" evidence="5">
    <location>
        <begin position="367"/>
        <end position="396"/>
    </location>
</feature>
<dbReference type="Proteomes" id="UP000011087">
    <property type="component" value="Unassembled WGS sequence"/>
</dbReference>
<dbReference type="Gene3D" id="2.60.40.1670">
    <property type="entry name" value="beta-sandwich domain of Sec23/24"/>
    <property type="match status" value="1"/>
</dbReference>
<dbReference type="InterPro" id="IPR006895">
    <property type="entry name" value="Znf_Sec23_Sec24"/>
</dbReference>
<dbReference type="eggNOG" id="KOG1985">
    <property type="taxonomic scope" value="Eukaryota"/>
</dbReference>
<comment type="subcellular location">
    <subcellularLocation>
        <location evidence="1">Golgi apparatus membrane</location>
    </subcellularLocation>
</comment>
<evidence type="ECO:0000256" key="3">
    <source>
        <dbReference type="ARBA" id="ARBA00023034"/>
    </source>
</evidence>
<feature type="compositionally biased region" description="Polar residues" evidence="4">
    <location>
        <begin position="1"/>
        <end position="13"/>
    </location>
</feature>
<name>L1I5Z2_GUITC</name>
<dbReference type="Pfam" id="PF08033">
    <property type="entry name" value="Sec23_BS"/>
    <property type="match status" value="1"/>
</dbReference>
<feature type="domain" description="Sec23/Sec24 beta-sandwich" evidence="7">
    <location>
        <begin position="578"/>
        <end position="624"/>
    </location>
</feature>
<dbReference type="GeneID" id="17288407"/>
<evidence type="ECO:0000256" key="4">
    <source>
        <dbReference type="SAM" id="MobiDB-lite"/>
    </source>
</evidence>
<feature type="compositionally biased region" description="Polar residues" evidence="4">
    <location>
        <begin position="59"/>
        <end position="70"/>
    </location>
</feature>
<dbReference type="Gene3D" id="1.20.120.730">
    <property type="entry name" value="Sec23/Sec24 helical domain"/>
    <property type="match status" value="1"/>
</dbReference>
<dbReference type="AlphaFoldDB" id="L1I5Z2"/>
<organism evidence="8">
    <name type="scientific">Guillardia theta (strain CCMP2712)</name>
    <name type="common">Cryptophyte</name>
    <dbReference type="NCBI Taxonomy" id="905079"/>
    <lineage>
        <taxon>Eukaryota</taxon>
        <taxon>Cryptophyceae</taxon>
        <taxon>Pyrenomonadales</taxon>
        <taxon>Geminigeraceae</taxon>
        <taxon>Guillardia</taxon>
    </lineage>
</organism>
<dbReference type="GO" id="GO:0070971">
    <property type="term" value="C:endoplasmic reticulum exit site"/>
    <property type="evidence" value="ECO:0007669"/>
    <property type="project" value="TreeGrafter"/>
</dbReference>
<comment type="similarity">
    <text evidence="2">Belongs to the SEC23/SEC24 family. SEC24 subfamily.</text>
</comment>
<dbReference type="GO" id="GO:0006886">
    <property type="term" value="P:intracellular protein transport"/>
    <property type="evidence" value="ECO:0007669"/>
    <property type="project" value="InterPro"/>
</dbReference>
<feature type="region of interest" description="Disordered" evidence="4">
    <location>
        <begin position="1"/>
        <end position="125"/>
    </location>
</feature>
<evidence type="ECO:0000259" key="6">
    <source>
        <dbReference type="Pfam" id="PF04811"/>
    </source>
</evidence>